<comment type="caution">
    <text evidence="2">The sequence shown here is derived from an EMBL/GenBank/DDBJ whole genome shotgun (WGS) entry which is preliminary data.</text>
</comment>
<protein>
    <recommendedName>
        <fullName evidence="1">DUF7847 domain-containing protein</fullName>
    </recommendedName>
</protein>
<proteinExistence type="predicted"/>
<dbReference type="AlphaFoldDB" id="A0A2V3DNN1"/>
<dbReference type="RefSeq" id="WP_110107086.1">
    <property type="nucleotide sequence ID" value="NZ_JACBZZ010000001.1"/>
</dbReference>
<evidence type="ECO:0000259" key="1">
    <source>
        <dbReference type="Pfam" id="PF25231"/>
    </source>
</evidence>
<reference evidence="2 3" key="1">
    <citation type="submission" date="2018-05" db="EMBL/GenBank/DDBJ databases">
        <title>Genetic diversity of glacier-inhabiting Cryobacterium bacteria in China and description of Cryobacterium mengkeensis sp. nov. and Arthrobacter glacialis sp. nov.</title>
        <authorList>
            <person name="Liu Q."/>
            <person name="Xin Y.-H."/>
        </authorList>
    </citation>
    <scope>NUCLEOTIDE SEQUENCE [LARGE SCALE GENOMIC DNA]</scope>
    <source>
        <strain evidence="2 3">GP3</strain>
    </source>
</reference>
<accession>A0A2V3DNN1</accession>
<name>A0A2V3DNN1_9MICC</name>
<keyword evidence="3" id="KW-1185">Reference proteome</keyword>
<dbReference type="EMBL" id="QHLZ01000010">
    <property type="protein sequence ID" value="PXA64583.1"/>
    <property type="molecule type" value="Genomic_DNA"/>
</dbReference>
<dbReference type="Proteomes" id="UP000246303">
    <property type="component" value="Unassembled WGS sequence"/>
</dbReference>
<dbReference type="Pfam" id="PF25231">
    <property type="entry name" value="DUF7847"/>
    <property type="match status" value="1"/>
</dbReference>
<evidence type="ECO:0000313" key="3">
    <source>
        <dbReference type="Proteomes" id="UP000246303"/>
    </source>
</evidence>
<dbReference type="OrthoDB" id="121140at2"/>
<sequence length="363" mass="37954">MAPPKPGVIPLRPLGLGEILDGAFQAARRNGKAMFGSALIFQLITVAATLLIMFLALGKFVFGMMDGTVFFDENNPADMDFLVSSLLGFSISIVVTVFLSTLLQMVLQGALVVPVVRSVLNRKTTFGQMWQLTKPRIGSLLLLAVLYAAASLLAVLIYGALVVVLVISVGSTGSDSAALAAVGLAILLSLPFVAVAVWIGTKLLVAPAAIVVENIGAFDAVKRSWQLTSRNWWRTFGVAILAAIIASIIGAVITTPVSFIVGLIMGMMSVQATAEQALMQTIIAQVISAAIGALVGAITLAFQTGVMALIYVDLRMRRDGFDIILLKESESGKDDGGIPGSPVPAGLIPGGPAPDPSQYPGNY</sequence>
<feature type="domain" description="DUF7847" evidence="1">
    <location>
        <begin position="18"/>
        <end position="304"/>
    </location>
</feature>
<gene>
    <name evidence="2" type="ORF">CVS29_14720</name>
</gene>
<dbReference type="InterPro" id="IPR057169">
    <property type="entry name" value="DUF7847"/>
</dbReference>
<evidence type="ECO:0000313" key="2">
    <source>
        <dbReference type="EMBL" id="PXA64583.1"/>
    </source>
</evidence>
<organism evidence="2 3">
    <name type="scientific">Arthrobacter psychrochitiniphilus</name>
    <dbReference type="NCBI Taxonomy" id="291045"/>
    <lineage>
        <taxon>Bacteria</taxon>
        <taxon>Bacillati</taxon>
        <taxon>Actinomycetota</taxon>
        <taxon>Actinomycetes</taxon>
        <taxon>Micrococcales</taxon>
        <taxon>Micrococcaceae</taxon>
        <taxon>Arthrobacter</taxon>
    </lineage>
</organism>